<organism evidence="11 12">
    <name type="scientific">Spirochaeta africana (strain ATCC 700263 / DSM 8902 / Z-7692)</name>
    <dbReference type="NCBI Taxonomy" id="889378"/>
    <lineage>
        <taxon>Bacteria</taxon>
        <taxon>Pseudomonadati</taxon>
        <taxon>Spirochaetota</taxon>
        <taxon>Spirochaetia</taxon>
        <taxon>Spirochaetales</taxon>
        <taxon>Spirochaetaceae</taxon>
        <taxon>Spirochaeta</taxon>
    </lineage>
</organism>
<dbReference type="PANTHER" id="PTHR30406:SF1">
    <property type="entry name" value="SULFATE TRANSPORT SYSTEM PERMEASE PROTEIN CYSW"/>
    <property type="match status" value="1"/>
</dbReference>
<keyword evidence="5 9" id="KW-1133">Transmembrane helix</keyword>
<protein>
    <submittedName>
        <fullName evidence="11">Sulfate ABC transporter, permease protein</fullName>
    </submittedName>
</protein>
<dbReference type="HOGENOM" id="CLU_016047_14_0_12"/>
<evidence type="ECO:0000256" key="2">
    <source>
        <dbReference type="ARBA" id="ARBA00011779"/>
    </source>
</evidence>
<dbReference type="NCBIfam" id="TIGR00969">
    <property type="entry name" value="3a0106s02"/>
    <property type="match status" value="1"/>
</dbReference>
<feature type="transmembrane region" description="Helical" evidence="9">
    <location>
        <begin position="132"/>
        <end position="156"/>
    </location>
</feature>
<dbReference type="RefSeq" id="WP_014456455.1">
    <property type="nucleotide sequence ID" value="NC_017098.1"/>
</dbReference>
<evidence type="ECO:0000256" key="6">
    <source>
        <dbReference type="ARBA" id="ARBA00023032"/>
    </source>
</evidence>
<dbReference type="AlphaFoldDB" id="H9ULT0"/>
<dbReference type="PANTHER" id="PTHR30406">
    <property type="entry name" value="SULFATE TRANSPORT SYSTEM PERMEASE PROTEIN"/>
    <property type="match status" value="1"/>
</dbReference>
<dbReference type="EMBL" id="CP003282">
    <property type="protein sequence ID" value="AFG38473.1"/>
    <property type="molecule type" value="Genomic_DNA"/>
</dbReference>
<evidence type="ECO:0000256" key="8">
    <source>
        <dbReference type="ARBA" id="ARBA00025323"/>
    </source>
</evidence>
<accession>H9ULT0</accession>
<comment type="subcellular location">
    <subcellularLocation>
        <location evidence="1">Cell membrane</location>
        <topology evidence="1">Multi-pass membrane protein</topology>
    </subcellularLocation>
</comment>
<dbReference type="KEGG" id="sfc:Spiaf_2442"/>
<evidence type="ECO:0000256" key="4">
    <source>
        <dbReference type="ARBA" id="ARBA00022692"/>
    </source>
</evidence>
<dbReference type="eggNOG" id="COG4208">
    <property type="taxonomic scope" value="Bacteria"/>
</dbReference>
<feature type="domain" description="ABC transmembrane type-1" evidence="10">
    <location>
        <begin position="60"/>
        <end position="262"/>
    </location>
</feature>
<dbReference type="PATRIC" id="fig|889378.3.peg.2418"/>
<name>H9ULT0_SPIAZ</name>
<keyword evidence="6" id="KW-0764">Sulfate transport</keyword>
<evidence type="ECO:0000259" key="10">
    <source>
        <dbReference type="PROSITE" id="PS50928"/>
    </source>
</evidence>
<evidence type="ECO:0000256" key="7">
    <source>
        <dbReference type="ARBA" id="ARBA00023136"/>
    </source>
</evidence>
<evidence type="ECO:0000256" key="9">
    <source>
        <dbReference type="SAM" id="Phobius"/>
    </source>
</evidence>
<dbReference type="Gene3D" id="1.10.3720.10">
    <property type="entry name" value="MetI-like"/>
    <property type="match status" value="1"/>
</dbReference>
<evidence type="ECO:0000313" key="11">
    <source>
        <dbReference type="EMBL" id="AFG38473.1"/>
    </source>
</evidence>
<dbReference type="Proteomes" id="UP000007383">
    <property type="component" value="Chromosome"/>
</dbReference>
<dbReference type="InterPro" id="IPR005667">
    <property type="entry name" value="Sulph_transpt2"/>
</dbReference>
<reference evidence="12" key="1">
    <citation type="journal article" date="2013" name="Stand. Genomic Sci.">
        <title>Complete genome sequence of the halophilic bacterium Spirochaeta africana type strain (Z-7692(T)) from the alkaline Lake Magadi in the East African Rift.</title>
        <authorList>
            <person name="Liolos K."/>
            <person name="Abt B."/>
            <person name="Scheuner C."/>
            <person name="Teshima H."/>
            <person name="Held B."/>
            <person name="Lapidus A."/>
            <person name="Nolan M."/>
            <person name="Lucas S."/>
            <person name="Deshpande S."/>
            <person name="Cheng J.F."/>
            <person name="Tapia R."/>
            <person name="Goodwin L.A."/>
            <person name="Pitluck S."/>
            <person name="Pagani I."/>
            <person name="Ivanova N."/>
            <person name="Mavromatis K."/>
            <person name="Mikhailova N."/>
            <person name="Huntemann M."/>
            <person name="Pati A."/>
            <person name="Chen A."/>
            <person name="Palaniappan K."/>
            <person name="Land M."/>
            <person name="Rohde M."/>
            <person name="Tindall B.J."/>
            <person name="Detter J.C."/>
            <person name="Goker M."/>
            <person name="Bristow J."/>
            <person name="Eisen J.A."/>
            <person name="Markowitz V."/>
            <person name="Hugenholtz P."/>
            <person name="Woyke T."/>
            <person name="Klenk H.P."/>
            <person name="Kyrpides N.C."/>
        </authorList>
    </citation>
    <scope>NUCLEOTIDE SEQUENCE</scope>
    <source>
        <strain evidence="12">ATCC 700263 / DSM 8902 / Z-7692</strain>
    </source>
</reference>
<dbReference type="CDD" id="cd06261">
    <property type="entry name" value="TM_PBP2"/>
    <property type="match status" value="1"/>
</dbReference>
<dbReference type="GO" id="GO:0015419">
    <property type="term" value="F:ABC-type sulfate transporter activity"/>
    <property type="evidence" value="ECO:0007669"/>
    <property type="project" value="InterPro"/>
</dbReference>
<keyword evidence="7 9" id="KW-0472">Membrane</keyword>
<keyword evidence="3" id="KW-0813">Transport</keyword>
<feature type="transmembrane region" description="Helical" evidence="9">
    <location>
        <begin position="60"/>
        <end position="83"/>
    </location>
</feature>
<dbReference type="GO" id="GO:0005886">
    <property type="term" value="C:plasma membrane"/>
    <property type="evidence" value="ECO:0007669"/>
    <property type="project" value="UniProtKB-SubCell"/>
</dbReference>
<keyword evidence="12" id="KW-1185">Reference proteome</keyword>
<comment type="function">
    <text evidence="8">Part of the ABC transporter complex CysAWTP (TC 3.A.1.6.1) involved in sulfate/thiosulfate import. Probably responsible for the translocation of the substrate across the membrane.</text>
</comment>
<dbReference type="SUPFAM" id="SSF161098">
    <property type="entry name" value="MetI-like"/>
    <property type="match status" value="1"/>
</dbReference>
<evidence type="ECO:0000256" key="5">
    <source>
        <dbReference type="ARBA" id="ARBA00022989"/>
    </source>
</evidence>
<dbReference type="STRING" id="889378.Spiaf_2442"/>
<dbReference type="OrthoDB" id="9808619at2"/>
<dbReference type="PROSITE" id="PS50928">
    <property type="entry name" value="ABC_TM1"/>
    <property type="match status" value="1"/>
</dbReference>
<dbReference type="InterPro" id="IPR035906">
    <property type="entry name" value="MetI-like_sf"/>
</dbReference>
<evidence type="ECO:0000256" key="1">
    <source>
        <dbReference type="ARBA" id="ARBA00004651"/>
    </source>
</evidence>
<evidence type="ECO:0000256" key="3">
    <source>
        <dbReference type="ARBA" id="ARBA00022448"/>
    </source>
</evidence>
<dbReference type="Pfam" id="PF00528">
    <property type="entry name" value="BPD_transp_1"/>
    <property type="match status" value="1"/>
</dbReference>
<feature type="transmembrane region" description="Helical" evidence="9">
    <location>
        <begin position="95"/>
        <end position="120"/>
    </location>
</feature>
<keyword evidence="4 9" id="KW-0812">Transmembrane</keyword>
<feature type="transmembrane region" description="Helical" evidence="9">
    <location>
        <begin position="12"/>
        <end position="40"/>
    </location>
</feature>
<sequence>MRDQHRTPPSAAAWVLIALAAGFITIMIILPVASILMMALRQGWGGLLQALTRRETVQAVLLSLWVMAISLPITAVFGIAAAWAITRFRFPGKKLLLALIDLPISLSPIVVGLMFILLYGRYGIFGGFLQGIGVRVIFAPPGLVLTTLFILLPLVVRELIPTMQEQGSSEEEAALTLGARGWRMFWHVTLPNIRWALLYGLILASARAAGEFGAASVVSGLIRGSTVTLPLQIDIYYNEYMSTMAFASSTIFFGFAGITLAAKQIVGRRLRRELEHKEAADAA</sequence>
<proteinExistence type="predicted"/>
<feature type="transmembrane region" description="Helical" evidence="9">
    <location>
        <begin position="242"/>
        <end position="262"/>
    </location>
</feature>
<dbReference type="InterPro" id="IPR000515">
    <property type="entry name" value="MetI-like"/>
</dbReference>
<gene>
    <name evidence="11" type="ordered locus">Spiaf_2442</name>
</gene>
<feature type="transmembrane region" description="Helical" evidence="9">
    <location>
        <begin position="196"/>
        <end position="222"/>
    </location>
</feature>
<comment type="subunit">
    <text evidence="2">The complex is composed of two ATP-binding proteins (CysA), two transmembrane proteins (CysT and CysW) and a solute-binding protein (CysP).</text>
</comment>
<evidence type="ECO:0000313" key="12">
    <source>
        <dbReference type="Proteomes" id="UP000007383"/>
    </source>
</evidence>